<dbReference type="AlphaFoldDB" id="A0AAN9PXE0"/>
<protein>
    <submittedName>
        <fullName evidence="1">Uncharacterized protein</fullName>
    </submittedName>
</protein>
<evidence type="ECO:0000313" key="1">
    <source>
        <dbReference type="EMBL" id="KAK7316040.1"/>
    </source>
</evidence>
<dbReference type="EMBL" id="JAYMYQ010000008">
    <property type="protein sequence ID" value="KAK7316040.1"/>
    <property type="molecule type" value="Genomic_DNA"/>
</dbReference>
<proteinExistence type="predicted"/>
<comment type="caution">
    <text evidence="1">The sequence shown here is derived from an EMBL/GenBank/DDBJ whole genome shotgun (WGS) entry which is preliminary data.</text>
</comment>
<name>A0AAN9PXE0_CANGL</name>
<reference evidence="1 2" key="1">
    <citation type="submission" date="2024-01" db="EMBL/GenBank/DDBJ databases">
        <title>The genomes of 5 underutilized Papilionoideae crops provide insights into root nodulation and disease resistanc.</title>
        <authorList>
            <person name="Jiang F."/>
        </authorList>
    </citation>
    <scope>NUCLEOTIDE SEQUENCE [LARGE SCALE GENOMIC DNA]</scope>
    <source>
        <strain evidence="1">LVBAO_FW01</strain>
        <tissue evidence="1">Leaves</tissue>
    </source>
</reference>
<dbReference type="Proteomes" id="UP001367508">
    <property type="component" value="Unassembled WGS sequence"/>
</dbReference>
<gene>
    <name evidence="1" type="ORF">VNO77_34672</name>
</gene>
<keyword evidence="2" id="KW-1185">Reference proteome</keyword>
<evidence type="ECO:0000313" key="2">
    <source>
        <dbReference type="Proteomes" id="UP001367508"/>
    </source>
</evidence>
<sequence>MGKPPRPNQDLHGVHHDNIVIIIATCIRTRSSHGSGHVNSSLSRRSMLAMFRGQEQALTLDQFYMSFVSCDSDEGPLNIGRGSFRPSPWVGCSWVDYAKSGPRLGSIRITFPDIQQLGEGARYQVAYTLHPCTFSNRVQRPKHKSYSRNISREMTPLGSFWFHKTSKRMGTEAYDPVMTLRLVHLVPFIRTTWAFGGYPICIYVYVVFPSASQSKDGILTLKGELRWSTTTSENRALTEGADFPKTGHIIWKAFSLHLSSHRPFKARDEYVVIPLTVWVRGANPKSQGSSFRRKNLHVATDAFHSRDTP</sequence>
<organism evidence="1 2">
    <name type="scientific">Canavalia gladiata</name>
    <name type="common">Sword bean</name>
    <name type="synonym">Dolichos gladiatus</name>
    <dbReference type="NCBI Taxonomy" id="3824"/>
    <lineage>
        <taxon>Eukaryota</taxon>
        <taxon>Viridiplantae</taxon>
        <taxon>Streptophyta</taxon>
        <taxon>Embryophyta</taxon>
        <taxon>Tracheophyta</taxon>
        <taxon>Spermatophyta</taxon>
        <taxon>Magnoliopsida</taxon>
        <taxon>eudicotyledons</taxon>
        <taxon>Gunneridae</taxon>
        <taxon>Pentapetalae</taxon>
        <taxon>rosids</taxon>
        <taxon>fabids</taxon>
        <taxon>Fabales</taxon>
        <taxon>Fabaceae</taxon>
        <taxon>Papilionoideae</taxon>
        <taxon>50 kb inversion clade</taxon>
        <taxon>NPAAA clade</taxon>
        <taxon>indigoferoid/millettioid clade</taxon>
        <taxon>Phaseoleae</taxon>
        <taxon>Canavalia</taxon>
    </lineage>
</organism>
<accession>A0AAN9PXE0</accession>